<comment type="caution">
    <text evidence="2">The sequence shown here is derived from an EMBL/GenBank/DDBJ whole genome shotgun (WGS) entry which is preliminary data.</text>
</comment>
<dbReference type="SUPFAM" id="SSF55729">
    <property type="entry name" value="Acyl-CoA N-acyltransferases (Nat)"/>
    <property type="match status" value="1"/>
</dbReference>
<dbReference type="CDD" id="cd04301">
    <property type="entry name" value="NAT_SF"/>
    <property type="match status" value="1"/>
</dbReference>
<dbReference type="GO" id="GO:0016746">
    <property type="term" value="F:acyltransferase activity"/>
    <property type="evidence" value="ECO:0007669"/>
    <property type="project" value="UniProtKB-KW"/>
</dbReference>
<reference evidence="3" key="1">
    <citation type="journal article" date="2019" name="Int. J. Syst. Evol. Microbiol.">
        <title>The Global Catalogue of Microorganisms (GCM) 10K type strain sequencing project: providing services to taxonomists for standard genome sequencing and annotation.</title>
        <authorList>
            <consortium name="The Broad Institute Genomics Platform"/>
            <consortium name="The Broad Institute Genome Sequencing Center for Infectious Disease"/>
            <person name="Wu L."/>
            <person name="Ma J."/>
        </authorList>
    </citation>
    <scope>NUCLEOTIDE SEQUENCE [LARGE SCALE GENOMIC DNA]</scope>
    <source>
        <strain evidence="3">CECT 7798</strain>
    </source>
</reference>
<dbReference type="PROSITE" id="PS51186">
    <property type="entry name" value="GNAT"/>
    <property type="match status" value="1"/>
</dbReference>
<dbReference type="InterPro" id="IPR016181">
    <property type="entry name" value="Acyl_CoA_acyltransferase"/>
</dbReference>
<organism evidence="2 3">
    <name type="scientific">Chryseobacterium tructae</name>
    <dbReference type="NCBI Taxonomy" id="1037380"/>
    <lineage>
        <taxon>Bacteria</taxon>
        <taxon>Pseudomonadati</taxon>
        <taxon>Bacteroidota</taxon>
        <taxon>Flavobacteriia</taxon>
        <taxon>Flavobacteriales</taxon>
        <taxon>Weeksellaceae</taxon>
        <taxon>Chryseobacterium group</taxon>
        <taxon>Chryseobacterium</taxon>
    </lineage>
</organism>
<sequence length="157" mass="17868">MKTPLIYQQATENDLDYLLDLRTKTMVPHYAESNLPTDRETTLQRILYQFDKAYIISLDHQPIGLLKIDKADTNIDILQLQIDPSQQGKGLGRMILSDILEEASATGKTASLSVLKTNKAQNLYLSLGFKTVSEDEHSYFMEFSPFENSNRTKTPHD</sequence>
<dbReference type="InterPro" id="IPR000182">
    <property type="entry name" value="GNAT_dom"/>
</dbReference>
<gene>
    <name evidence="2" type="ORF">ACFONJ_07955</name>
</gene>
<proteinExistence type="predicted"/>
<name>A0ABV7XSC9_9FLAO</name>
<dbReference type="EC" id="2.3.1.-" evidence="2"/>
<keyword evidence="2" id="KW-0012">Acyltransferase</keyword>
<dbReference type="Gene3D" id="3.40.630.30">
    <property type="match status" value="1"/>
</dbReference>
<protein>
    <submittedName>
        <fullName evidence="2">GNAT family N-acetyltransferase</fullName>
        <ecNumber evidence="2">2.3.1.-</ecNumber>
    </submittedName>
</protein>
<dbReference type="Proteomes" id="UP001595735">
    <property type="component" value="Unassembled WGS sequence"/>
</dbReference>
<evidence type="ECO:0000259" key="1">
    <source>
        <dbReference type="PROSITE" id="PS51186"/>
    </source>
</evidence>
<accession>A0ABV7XSC9</accession>
<evidence type="ECO:0000313" key="3">
    <source>
        <dbReference type="Proteomes" id="UP001595735"/>
    </source>
</evidence>
<dbReference type="Pfam" id="PF13673">
    <property type="entry name" value="Acetyltransf_10"/>
    <property type="match status" value="1"/>
</dbReference>
<keyword evidence="2" id="KW-0808">Transferase</keyword>
<feature type="domain" description="N-acetyltransferase" evidence="1">
    <location>
        <begin position="5"/>
        <end position="147"/>
    </location>
</feature>
<dbReference type="RefSeq" id="WP_290296008.1">
    <property type="nucleotide sequence ID" value="NZ_JAUFQR010000001.1"/>
</dbReference>
<dbReference type="EMBL" id="JBHRYO010000002">
    <property type="protein sequence ID" value="MFC3755896.1"/>
    <property type="molecule type" value="Genomic_DNA"/>
</dbReference>
<evidence type="ECO:0000313" key="2">
    <source>
        <dbReference type="EMBL" id="MFC3755896.1"/>
    </source>
</evidence>
<keyword evidence="3" id="KW-1185">Reference proteome</keyword>